<reference evidence="3 4" key="1">
    <citation type="submission" date="2020-08" db="EMBL/GenBank/DDBJ databases">
        <title>Genomic Encyclopedia of Type Strains, Phase IV (KMG-IV): sequencing the most valuable type-strain genomes for metagenomic binning, comparative biology and taxonomic classification.</title>
        <authorList>
            <person name="Goeker M."/>
        </authorList>
    </citation>
    <scope>NUCLEOTIDE SEQUENCE [LARGE SCALE GENOMIC DNA]</scope>
    <source>
        <strain evidence="3 4">DSM 25024</strain>
    </source>
</reference>
<gene>
    <name evidence="3" type="ORF">GGR05_004255</name>
</gene>
<evidence type="ECO:0000256" key="2">
    <source>
        <dbReference type="SAM" id="MobiDB-lite"/>
    </source>
</evidence>
<evidence type="ECO:0000313" key="3">
    <source>
        <dbReference type="EMBL" id="MBB3938085.1"/>
    </source>
</evidence>
<accession>A0A7W6FWM7</accession>
<sequence length="150" mass="16511">MTFGYTHREALLINRERGDANAIADELSRVRRLLAQKETELRETIHELCVSIAASEGLKAGMRALEAAHPDSPLLQPTGRTLNTGEPENLLFRTVIAPTFDVAMARQNSPHPQESRRHVPEDFPPPVAQPDPAPESKATPPKTGLGRFFG</sequence>
<keyword evidence="4" id="KW-1185">Reference proteome</keyword>
<proteinExistence type="predicted"/>
<feature type="compositionally biased region" description="Pro residues" evidence="2">
    <location>
        <begin position="122"/>
        <end position="133"/>
    </location>
</feature>
<dbReference type="AlphaFoldDB" id="A0A7W6FWM7"/>
<dbReference type="RefSeq" id="WP_090966416.1">
    <property type="nucleotide sequence ID" value="NZ_FOOA01000028.1"/>
</dbReference>
<comment type="caution">
    <text evidence="3">The sequence shown here is derived from an EMBL/GenBank/DDBJ whole genome shotgun (WGS) entry which is preliminary data.</text>
</comment>
<feature type="coiled-coil region" evidence="1">
    <location>
        <begin position="20"/>
        <end position="47"/>
    </location>
</feature>
<dbReference type="Proteomes" id="UP000531216">
    <property type="component" value="Unassembled WGS sequence"/>
</dbReference>
<dbReference type="EMBL" id="JACIDO010000017">
    <property type="protein sequence ID" value="MBB3938085.1"/>
    <property type="molecule type" value="Genomic_DNA"/>
</dbReference>
<organism evidence="3 4">
    <name type="scientific">Aureimonas phyllosphaerae</name>
    <dbReference type="NCBI Taxonomy" id="1166078"/>
    <lineage>
        <taxon>Bacteria</taxon>
        <taxon>Pseudomonadati</taxon>
        <taxon>Pseudomonadota</taxon>
        <taxon>Alphaproteobacteria</taxon>
        <taxon>Hyphomicrobiales</taxon>
        <taxon>Aurantimonadaceae</taxon>
        <taxon>Aureimonas</taxon>
    </lineage>
</organism>
<evidence type="ECO:0000313" key="4">
    <source>
        <dbReference type="Proteomes" id="UP000531216"/>
    </source>
</evidence>
<feature type="region of interest" description="Disordered" evidence="2">
    <location>
        <begin position="105"/>
        <end position="150"/>
    </location>
</feature>
<evidence type="ECO:0000256" key="1">
    <source>
        <dbReference type="SAM" id="Coils"/>
    </source>
</evidence>
<keyword evidence="1" id="KW-0175">Coiled coil</keyword>
<protein>
    <submittedName>
        <fullName evidence="3">Uncharacterized protein</fullName>
    </submittedName>
</protein>
<name>A0A7W6FWM7_9HYPH</name>